<dbReference type="Proteomes" id="UP000252085">
    <property type="component" value="Unassembled WGS sequence"/>
</dbReference>
<dbReference type="InterPro" id="IPR036922">
    <property type="entry name" value="Rieske_2Fe-2S_sf"/>
</dbReference>
<dbReference type="PROSITE" id="PS51296">
    <property type="entry name" value="RIESKE"/>
    <property type="match status" value="1"/>
</dbReference>
<dbReference type="GO" id="GO:0004497">
    <property type="term" value="F:monooxygenase activity"/>
    <property type="evidence" value="ECO:0007669"/>
    <property type="project" value="UniProtKB-ARBA"/>
</dbReference>
<name>A0A367RUS4_NOSPU</name>
<feature type="domain" description="Rieske" evidence="5">
    <location>
        <begin position="10"/>
        <end position="110"/>
    </location>
</feature>
<evidence type="ECO:0000256" key="4">
    <source>
        <dbReference type="ARBA" id="ARBA00023014"/>
    </source>
</evidence>
<proteinExistence type="predicted"/>
<comment type="caution">
    <text evidence="6">The sequence shown here is derived from an EMBL/GenBank/DDBJ whole genome shotgun (WGS) entry which is preliminary data.</text>
</comment>
<keyword evidence="3" id="KW-0408">Iron</keyword>
<keyword evidence="4" id="KW-0411">Iron-sulfur</keyword>
<evidence type="ECO:0000256" key="1">
    <source>
        <dbReference type="ARBA" id="ARBA00022714"/>
    </source>
</evidence>
<dbReference type="InterPro" id="IPR050584">
    <property type="entry name" value="Cholesterol_7-desaturase"/>
</dbReference>
<dbReference type="Gene3D" id="2.102.10.10">
    <property type="entry name" value="Rieske [2Fe-2S] iron-sulphur domain"/>
    <property type="match status" value="1"/>
</dbReference>
<keyword evidence="2" id="KW-0479">Metal-binding</keyword>
<evidence type="ECO:0000259" key="5">
    <source>
        <dbReference type="PROSITE" id="PS51296"/>
    </source>
</evidence>
<evidence type="ECO:0000313" key="6">
    <source>
        <dbReference type="EMBL" id="RCJ39470.1"/>
    </source>
</evidence>
<gene>
    <name evidence="6" type="ORF">A6769_06875</name>
</gene>
<evidence type="ECO:0000256" key="2">
    <source>
        <dbReference type="ARBA" id="ARBA00022723"/>
    </source>
</evidence>
<dbReference type="GO" id="GO:0046872">
    <property type="term" value="F:metal ion binding"/>
    <property type="evidence" value="ECO:0007669"/>
    <property type="project" value="UniProtKB-KW"/>
</dbReference>
<reference evidence="7" key="1">
    <citation type="submission" date="2016-04" db="EMBL/GenBank/DDBJ databases">
        <authorList>
            <person name="Tabuchi Yagui T.R."/>
        </authorList>
    </citation>
    <scope>NUCLEOTIDE SEQUENCE [LARGE SCALE GENOMIC DNA]</scope>
</reference>
<dbReference type="AlphaFoldDB" id="A0A367RUS4"/>
<dbReference type="SUPFAM" id="SSF50022">
    <property type="entry name" value="ISP domain"/>
    <property type="match status" value="1"/>
</dbReference>
<evidence type="ECO:0000313" key="7">
    <source>
        <dbReference type="Proteomes" id="UP000252085"/>
    </source>
</evidence>
<dbReference type="EMBL" id="LXQE01000096">
    <property type="protein sequence ID" value="RCJ39470.1"/>
    <property type="molecule type" value="Genomic_DNA"/>
</dbReference>
<accession>A0A367RUS4</accession>
<dbReference type="GO" id="GO:0051537">
    <property type="term" value="F:2 iron, 2 sulfur cluster binding"/>
    <property type="evidence" value="ECO:0007669"/>
    <property type="project" value="UniProtKB-KW"/>
</dbReference>
<dbReference type="PANTHER" id="PTHR21266:SF57">
    <property type="entry name" value="3-CHLOROBENZOATE-3,4-DIOXYGENASE"/>
    <property type="match status" value="1"/>
</dbReference>
<protein>
    <submittedName>
        <fullName evidence="6">Rieske (2Fe-2S) protein</fullName>
    </submittedName>
</protein>
<dbReference type="InterPro" id="IPR017941">
    <property type="entry name" value="Rieske_2Fe-2S"/>
</dbReference>
<keyword evidence="1" id="KW-0001">2Fe-2S</keyword>
<dbReference type="PANTHER" id="PTHR21266">
    <property type="entry name" value="IRON-SULFUR DOMAIN CONTAINING PROTEIN"/>
    <property type="match status" value="1"/>
</dbReference>
<dbReference type="GO" id="GO:0016705">
    <property type="term" value="F:oxidoreductase activity, acting on paired donors, with incorporation or reduction of molecular oxygen"/>
    <property type="evidence" value="ECO:0007669"/>
    <property type="project" value="UniProtKB-ARBA"/>
</dbReference>
<dbReference type="Pfam" id="PF00355">
    <property type="entry name" value="Rieske"/>
    <property type="match status" value="1"/>
</dbReference>
<evidence type="ECO:0000256" key="3">
    <source>
        <dbReference type="ARBA" id="ARBA00023004"/>
    </source>
</evidence>
<sequence>MEPILPGAPWLIAHKFILEVNKPNKITLNGQDYVIWQNQKGEVFALDNICPHMQAPLSGGWVCQERDTISCPFHALEFDGQGRLQQGDKKDTQPITKPLELIISNDCIWTYAGFEPRLPIPDLHQKIVDEYEFIGVTGEKSIQGEFLSNLMVNYDYNHQNGTHKELFKITSCNVSHFEEKGYSATVKQELTRASNTLGEIIKNPILGIFPKTLANTLEYAFPSTTALLAETPIGDIAQIHILYPETEKITKTFILMYAKIVNPVMKFLFKNSVLQAAATVIEQDTSAVESLYPRQKPKIRLPNEEIMFYAEKLYHNW</sequence>
<organism evidence="6 7">
    <name type="scientific">Nostoc punctiforme NIES-2108</name>
    <dbReference type="NCBI Taxonomy" id="1356359"/>
    <lineage>
        <taxon>Bacteria</taxon>
        <taxon>Bacillati</taxon>
        <taxon>Cyanobacteriota</taxon>
        <taxon>Cyanophyceae</taxon>
        <taxon>Nostocales</taxon>
        <taxon>Nostocaceae</taxon>
        <taxon>Nostoc</taxon>
    </lineage>
</organism>